<comment type="caution">
    <text evidence="1">The sequence shown here is derived from an EMBL/GenBank/DDBJ whole genome shotgun (WGS) entry which is preliminary data.</text>
</comment>
<organism evidence="1 2">
    <name type="scientific">Streptosporangium algeriense</name>
    <dbReference type="NCBI Taxonomy" id="1682748"/>
    <lineage>
        <taxon>Bacteria</taxon>
        <taxon>Bacillati</taxon>
        <taxon>Actinomycetota</taxon>
        <taxon>Actinomycetes</taxon>
        <taxon>Streptosporangiales</taxon>
        <taxon>Streptosporangiaceae</taxon>
        <taxon>Streptosporangium</taxon>
    </lineage>
</organism>
<sequence length="53" mass="5777">MTRFQCPTCSRRHTALTGCPRCTDSVGQIQRCPTHGARPSVQCGACRTLARAQ</sequence>
<dbReference type="Proteomes" id="UP001597024">
    <property type="component" value="Unassembled WGS sequence"/>
</dbReference>
<name>A0ABW3E639_9ACTN</name>
<keyword evidence="2" id="KW-1185">Reference proteome</keyword>
<dbReference type="EMBL" id="JBHTHX010002489">
    <property type="protein sequence ID" value="MFD0890511.1"/>
    <property type="molecule type" value="Genomic_DNA"/>
</dbReference>
<proteinExistence type="predicted"/>
<evidence type="ECO:0000313" key="2">
    <source>
        <dbReference type="Proteomes" id="UP001597024"/>
    </source>
</evidence>
<reference evidence="2" key="1">
    <citation type="journal article" date="2019" name="Int. J. Syst. Evol. Microbiol.">
        <title>The Global Catalogue of Microorganisms (GCM) 10K type strain sequencing project: providing services to taxonomists for standard genome sequencing and annotation.</title>
        <authorList>
            <consortium name="The Broad Institute Genomics Platform"/>
            <consortium name="The Broad Institute Genome Sequencing Center for Infectious Disease"/>
            <person name="Wu L."/>
            <person name="Ma J."/>
        </authorList>
    </citation>
    <scope>NUCLEOTIDE SEQUENCE [LARGE SCALE GENOMIC DNA]</scope>
    <source>
        <strain evidence="2">CCUG 62974</strain>
    </source>
</reference>
<gene>
    <name evidence="1" type="ORF">ACFQ08_38715</name>
</gene>
<protein>
    <recommendedName>
        <fullName evidence="3">Small CPxCG-related zinc finger protein</fullName>
    </recommendedName>
</protein>
<evidence type="ECO:0008006" key="3">
    <source>
        <dbReference type="Google" id="ProtNLM"/>
    </source>
</evidence>
<accession>A0ABW3E639</accession>
<evidence type="ECO:0000313" key="1">
    <source>
        <dbReference type="EMBL" id="MFD0890511.1"/>
    </source>
</evidence>